<accession>A0ACC3SGF6</accession>
<organism evidence="1 2">
    <name type="scientific">Zalaria obscura</name>
    <dbReference type="NCBI Taxonomy" id="2024903"/>
    <lineage>
        <taxon>Eukaryota</taxon>
        <taxon>Fungi</taxon>
        <taxon>Dikarya</taxon>
        <taxon>Ascomycota</taxon>
        <taxon>Pezizomycotina</taxon>
        <taxon>Dothideomycetes</taxon>
        <taxon>Dothideomycetidae</taxon>
        <taxon>Dothideales</taxon>
        <taxon>Zalariaceae</taxon>
        <taxon>Zalaria</taxon>
    </lineage>
</organism>
<proteinExistence type="predicted"/>
<name>A0ACC3SGF6_9PEZI</name>
<keyword evidence="2" id="KW-1185">Reference proteome</keyword>
<sequence length="154" mass="17530">MGKAHQVQCLPERKHPTPLLAHQCSGTYPPVKALLLCPDPCGTHFRLPTIVPLQHVGAPLFPVCNRLRGTNSEHTGEKPRRIFSDRNLHSNSAVVHHQFEGPSIRVLQGCILHIFHVLDHNSRRRDNFRDSEPLTHRRLKELICTDPVRDIVCE</sequence>
<dbReference type="Proteomes" id="UP001320706">
    <property type="component" value="Unassembled WGS sequence"/>
</dbReference>
<evidence type="ECO:0000313" key="1">
    <source>
        <dbReference type="EMBL" id="KAK8212873.1"/>
    </source>
</evidence>
<comment type="caution">
    <text evidence="1">The sequence shown here is derived from an EMBL/GenBank/DDBJ whole genome shotgun (WGS) entry which is preliminary data.</text>
</comment>
<gene>
    <name evidence="1" type="ORF">M8818_003038</name>
</gene>
<dbReference type="EMBL" id="JAMKPW020000012">
    <property type="protein sequence ID" value="KAK8212873.1"/>
    <property type="molecule type" value="Genomic_DNA"/>
</dbReference>
<protein>
    <submittedName>
        <fullName evidence="1">Uncharacterized protein</fullName>
    </submittedName>
</protein>
<evidence type="ECO:0000313" key="2">
    <source>
        <dbReference type="Proteomes" id="UP001320706"/>
    </source>
</evidence>
<reference evidence="1" key="1">
    <citation type="submission" date="2024-02" db="EMBL/GenBank/DDBJ databases">
        <title>Metagenome Assembled Genome of Zalaria obscura JY119.</title>
        <authorList>
            <person name="Vighnesh L."/>
            <person name="Jagadeeshwari U."/>
            <person name="Venkata Ramana C."/>
            <person name="Sasikala C."/>
        </authorList>
    </citation>
    <scope>NUCLEOTIDE SEQUENCE</scope>
    <source>
        <strain evidence="1">JY119</strain>
    </source>
</reference>